<dbReference type="GO" id="GO:0003735">
    <property type="term" value="F:structural constituent of ribosome"/>
    <property type="evidence" value="ECO:0007669"/>
    <property type="project" value="EnsemblFungi"/>
</dbReference>
<evidence type="ECO:0000256" key="2">
    <source>
        <dbReference type="ARBA" id="ARBA00022980"/>
    </source>
</evidence>
<dbReference type="PANTHER" id="PTHR13274:SF2">
    <property type="entry name" value="SMALL RIBOSOMAL SUBUNIT PROTEIN MS25"/>
    <property type="match status" value="1"/>
</dbReference>
<dbReference type="GO" id="GO:0005762">
    <property type="term" value="C:mitochondrial large ribosomal subunit"/>
    <property type="evidence" value="ECO:0007669"/>
    <property type="project" value="EnsemblFungi"/>
</dbReference>
<dbReference type="HOGENOM" id="CLU_141769_0_0_1"/>
<dbReference type="EMBL" id="HE576753">
    <property type="protein sequence ID" value="CCC68913.1"/>
    <property type="molecule type" value="Genomic_DNA"/>
</dbReference>
<reference key="2">
    <citation type="submission" date="2011-08" db="EMBL/GenBank/DDBJ databases">
        <title>Genome sequence of Naumovozyma castellii.</title>
        <authorList>
            <person name="Gordon J.L."/>
            <person name="Armisen D."/>
            <person name="Proux-Wera E."/>
            <person name="OhEigeartaigh S.S."/>
            <person name="Byrne K.P."/>
            <person name="Wolfe K.H."/>
        </authorList>
    </citation>
    <scope>NUCLEOTIDE SEQUENCE</scope>
    <source>
        <strain>Type strain:CBS 4309</strain>
    </source>
</reference>
<dbReference type="Proteomes" id="UP000001640">
    <property type="component" value="Chromosome 2"/>
</dbReference>
<dbReference type="AlphaFoldDB" id="G0VAN7"/>
<dbReference type="SMART" id="SM00916">
    <property type="entry name" value="L51_S25_CI-B8"/>
    <property type="match status" value="1"/>
</dbReference>
<dbReference type="GeneID" id="96902470"/>
<dbReference type="STRING" id="1064592.G0VAN7"/>
<evidence type="ECO:0000313" key="6">
    <source>
        <dbReference type="EMBL" id="CCC68913.1"/>
    </source>
</evidence>
<sequence length="137" mass="15896">MSKVAAQIRFLNAISFTTRKPQILINAEKYAGIKLTFQVKNHNGHMGARSLWKKYLPTLQFYNPDFKIDVVRIKNPDKKKKDIPCTLDIIANDGKVIDTLDMRNKMYDDIMDQLLEKIDHNVIPEENLIKIEPKIAK</sequence>
<dbReference type="OMA" id="QNHNGHM"/>
<keyword evidence="3" id="KW-0496">Mitochondrion</keyword>
<reference evidence="6 7" key="1">
    <citation type="journal article" date="2011" name="Proc. Natl. Acad. Sci. U.S.A.">
        <title>Evolutionary erosion of yeast sex chromosomes by mating-type switching accidents.</title>
        <authorList>
            <person name="Gordon J.L."/>
            <person name="Armisen D."/>
            <person name="Proux-Wera E."/>
            <person name="Oheigeartaigh S.S."/>
            <person name="Byrne K.P."/>
            <person name="Wolfe K.H."/>
        </authorList>
    </citation>
    <scope>NUCLEOTIDE SEQUENCE [LARGE SCALE GENOMIC DNA]</scope>
    <source>
        <strain evidence="7">ATCC 76901 / BCRC 22586 / CBS 4309 / NBRC 1992 / NRRL Y-12630</strain>
    </source>
</reference>
<keyword evidence="2" id="KW-0689">Ribosomal protein</keyword>
<proteinExistence type="predicted"/>
<dbReference type="PANTHER" id="PTHR13274">
    <property type="entry name" value="MITOCHONDRIAL RIBOSOMAL PROTEIN S25"/>
    <property type="match status" value="1"/>
</dbReference>
<evidence type="ECO:0000259" key="5">
    <source>
        <dbReference type="SMART" id="SM00916"/>
    </source>
</evidence>
<dbReference type="GO" id="GO:0032543">
    <property type="term" value="P:mitochondrial translation"/>
    <property type="evidence" value="ECO:0007669"/>
    <property type="project" value="EnsemblFungi"/>
</dbReference>
<dbReference type="OrthoDB" id="1696305at2759"/>
<dbReference type="eggNOG" id="ENOG502S1AY">
    <property type="taxonomic scope" value="Eukaryota"/>
</dbReference>
<comment type="subcellular location">
    <subcellularLocation>
        <location evidence="1">Mitochondrion</location>
    </subcellularLocation>
</comment>
<evidence type="ECO:0000313" key="7">
    <source>
        <dbReference type="Proteomes" id="UP000001640"/>
    </source>
</evidence>
<gene>
    <name evidence="6" type="primary">NCAS0B08290</name>
    <name evidence="6" type="ordered locus">NCAS_0B08290</name>
</gene>
<evidence type="ECO:0000256" key="1">
    <source>
        <dbReference type="ARBA" id="ARBA00004173"/>
    </source>
</evidence>
<evidence type="ECO:0000256" key="4">
    <source>
        <dbReference type="ARBA" id="ARBA00023274"/>
    </source>
</evidence>
<dbReference type="RefSeq" id="XP_003675284.1">
    <property type="nucleotide sequence ID" value="XM_003675236.1"/>
</dbReference>
<dbReference type="InParanoid" id="G0VAN7"/>
<name>G0VAN7_NAUCA</name>
<feature type="domain" description="Ribosomal protein/NADH dehydrogenase" evidence="5">
    <location>
        <begin position="40"/>
        <end position="121"/>
    </location>
</feature>
<dbReference type="InterPro" id="IPR040049">
    <property type="entry name" value="Ribosomal_mS25/mL61"/>
</dbReference>
<dbReference type="FunCoup" id="G0VAN7">
    <property type="interactions" value="127"/>
</dbReference>
<organism evidence="6 7">
    <name type="scientific">Naumovozyma castellii</name>
    <name type="common">Yeast</name>
    <name type="synonym">Saccharomyces castellii</name>
    <dbReference type="NCBI Taxonomy" id="27288"/>
    <lineage>
        <taxon>Eukaryota</taxon>
        <taxon>Fungi</taxon>
        <taxon>Dikarya</taxon>
        <taxon>Ascomycota</taxon>
        <taxon>Saccharomycotina</taxon>
        <taxon>Saccharomycetes</taxon>
        <taxon>Saccharomycetales</taxon>
        <taxon>Saccharomycetaceae</taxon>
        <taxon>Naumovozyma</taxon>
    </lineage>
</organism>
<keyword evidence="4" id="KW-0687">Ribonucleoprotein</keyword>
<evidence type="ECO:0000256" key="3">
    <source>
        <dbReference type="ARBA" id="ARBA00023128"/>
    </source>
</evidence>
<dbReference type="Pfam" id="PF05047">
    <property type="entry name" value="L51_S25_CI-B8"/>
    <property type="match status" value="1"/>
</dbReference>
<dbReference type="KEGG" id="ncs:NCAS_0B08290"/>
<dbReference type="InterPro" id="IPR007741">
    <property type="entry name" value="Ribosomal_mL43/mS25/NADH_DH"/>
</dbReference>
<keyword evidence="7" id="KW-1185">Reference proteome</keyword>
<accession>G0VAN7</accession>
<protein>
    <recommendedName>
        <fullName evidence="5">Ribosomal protein/NADH dehydrogenase domain-containing protein</fullName>
    </recommendedName>
</protein>